<dbReference type="SUPFAM" id="SSF52172">
    <property type="entry name" value="CheY-like"/>
    <property type="match status" value="1"/>
</dbReference>
<dbReference type="PANTHER" id="PTHR44591">
    <property type="entry name" value="STRESS RESPONSE REGULATOR PROTEIN 1"/>
    <property type="match status" value="1"/>
</dbReference>
<gene>
    <name evidence="4" type="ORF">F0357_07135</name>
</gene>
<sequence>MARILITEDDDSVRTFVRRALELDGHAVIEASDGVHAMEALTNLERGFDLLVSDITMPEMDGIALAHAARARLPDLPIVLMTGYAEQREAAEDLRAVIQDLVMKPFTLSDIRRAVGRALAGGGRRVDAA</sequence>
<reference evidence="4 5" key="1">
    <citation type="submission" date="2019-09" db="EMBL/GenBank/DDBJ databases">
        <title>Segnochrobactrum spirostomi gen. nov., sp. nov., isolated from the ciliate Spirostomum cf. yagiui and description of a novel family, Segnochrobactraceae fam. nov. within the order Rhizobiales of the class Alphaproteobacteria.</title>
        <authorList>
            <person name="Akter S."/>
            <person name="Shazib S.U.A."/>
            <person name="Shin M.K."/>
        </authorList>
    </citation>
    <scope>NUCLEOTIDE SEQUENCE [LARGE SCALE GENOMIC DNA]</scope>
    <source>
        <strain evidence="4 5">Sp-1</strain>
    </source>
</reference>
<evidence type="ECO:0000313" key="4">
    <source>
        <dbReference type="EMBL" id="MQT12442.1"/>
    </source>
</evidence>
<name>A0A6A7Y3W6_9HYPH</name>
<evidence type="ECO:0000259" key="3">
    <source>
        <dbReference type="PROSITE" id="PS50110"/>
    </source>
</evidence>
<dbReference type="RefSeq" id="WP_153479706.1">
    <property type="nucleotide sequence ID" value="NZ_VWNA01000001.1"/>
</dbReference>
<keyword evidence="5" id="KW-1185">Reference proteome</keyword>
<feature type="domain" description="Response regulatory" evidence="3">
    <location>
        <begin position="3"/>
        <end position="119"/>
    </location>
</feature>
<dbReference type="PANTHER" id="PTHR44591:SF21">
    <property type="entry name" value="TWO-COMPONENT RESPONSE REGULATOR"/>
    <property type="match status" value="1"/>
</dbReference>
<feature type="modified residue" description="4-aspartylphosphate" evidence="2">
    <location>
        <position position="54"/>
    </location>
</feature>
<evidence type="ECO:0000256" key="2">
    <source>
        <dbReference type="PROSITE-ProRule" id="PRU00169"/>
    </source>
</evidence>
<dbReference type="Pfam" id="PF00072">
    <property type="entry name" value="Response_reg"/>
    <property type="match status" value="1"/>
</dbReference>
<accession>A0A6A7Y3W6</accession>
<dbReference type="Gene3D" id="3.40.50.2300">
    <property type="match status" value="1"/>
</dbReference>
<dbReference type="PROSITE" id="PS50110">
    <property type="entry name" value="RESPONSE_REGULATORY"/>
    <property type="match status" value="1"/>
</dbReference>
<protein>
    <submittedName>
        <fullName evidence="4">Response regulator</fullName>
    </submittedName>
</protein>
<dbReference type="InterPro" id="IPR050595">
    <property type="entry name" value="Bact_response_regulator"/>
</dbReference>
<evidence type="ECO:0000256" key="1">
    <source>
        <dbReference type="ARBA" id="ARBA00022553"/>
    </source>
</evidence>
<dbReference type="SMART" id="SM00448">
    <property type="entry name" value="REC"/>
    <property type="match status" value="1"/>
</dbReference>
<dbReference type="GO" id="GO:0000160">
    <property type="term" value="P:phosphorelay signal transduction system"/>
    <property type="evidence" value="ECO:0007669"/>
    <property type="project" value="InterPro"/>
</dbReference>
<dbReference type="EMBL" id="VWNA01000001">
    <property type="protein sequence ID" value="MQT12442.1"/>
    <property type="molecule type" value="Genomic_DNA"/>
</dbReference>
<organism evidence="4 5">
    <name type="scientific">Segnochrobactrum spirostomi</name>
    <dbReference type="NCBI Taxonomy" id="2608987"/>
    <lineage>
        <taxon>Bacteria</taxon>
        <taxon>Pseudomonadati</taxon>
        <taxon>Pseudomonadota</taxon>
        <taxon>Alphaproteobacteria</taxon>
        <taxon>Hyphomicrobiales</taxon>
        <taxon>Segnochrobactraceae</taxon>
        <taxon>Segnochrobactrum</taxon>
    </lineage>
</organism>
<comment type="caution">
    <text evidence="4">The sequence shown here is derived from an EMBL/GenBank/DDBJ whole genome shotgun (WGS) entry which is preliminary data.</text>
</comment>
<proteinExistence type="predicted"/>
<dbReference type="InterPro" id="IPR011006">
    <property type="entry name" value="CheY-like_superfamily"/>
</dbReference>
<evidence type="ECO:0000313" key="5">
    <source>
        <dbReference type="Proteomes" id="UP000332515"/>
    </source>
</evidence>
<dbReference type="InterPro" id="IPR001789">
    <property type="entry name" value="Sig_transdc_resp-reg_receiver"/>
</dbReference>
<keyword evidence="1 2" id="KW-0597">Phosphoprotein</keyword>
<dbReference type="AlphaFoldDB" id="A0A6A7Y3W6"/>
<dbReference type="Proteomes" id="UP000332515">
    <property type="component" value="Unassembled WGS sequence"/>
</dbReference>